<dbReference type="InterPro" id="IPR003594">
    <property type="entry name" value="HATPase_dom"/>
</dbReference>
<evidence type="ECO:0000256" key="14">
    <source>
        <dbReference type="ARBA" id="ARBA00023136"/>
    </source>
</evidence>
<keyword evidence="6" id="KW-0597">Phosphoprotein</keyword>
<dbReference type="PANTHER" id="PTHR43065:SF46">
    <property type="entry name" value="C4-DICARBOXYLATE TRANSPORT SENSOR PROTEIN DCTB"/>
    <property type="match status" value="1"/>
</dbReference>
<evidence type="ECO:0000256" key="10">
    <source>
        <dbReference type="ARBA" id="ARBA00022777"/>
    </source>
</evidence>
<keyword evidence="4" id="KW-1003">Cell membrane</keyword>
<evidence type="ECO:0000256" key="6">
    <source>
        <dbReference type="ARBA" id="ARBA00022553"/>
    </source>
</evidence>
<evidence type="ECO:0000256" key="13">
    <source>
        <dbReference type="ARBA" id="ARBA00023012"/>
    </source>
</evidence>
<dbReference type="PANTHER" id="PTHR43065">
    <property type="entry name" value="SENSOR HISTIDINE KINASE"/>
    <property type="match status" value="1"/>
</dbReference>
<keyword evidence="17" id="KW-0175">Coiled coil</keyword>
<dbReference type="PIRSF" id="PIRSF036431">
    <property type="entry name" value="STHK_DctB"/>
    <property type="match status" value="1"/>
</dbReference>
<dbReference type="InterPro" id="IPR017055">
    <property type="entry name" value="Sig_transdc_His_kinase_DctB"/>
</dbReference>
<dbReference type="SUPFAM" id="SSF55874">
    <property type="entry name" value="ATPase domain of HSP90 chaperone/DNA topoisomerase II/histidine kinase"/>
    <property type="match status" value="1"/>
</dbReference>
<dbReference type="GO" id="GO:0000155">
    <property type="term" value="F:phosphorelay sensor kinase activity"/>
    <property type="evidence" value="ECO:0007669"/>
    <property type="project" value="InterPro"/>
</dbReference>
<comment type="subcellular location">
    <subcellularLocation>
        <location evidence="2">Cell inner membrane</location>
        <topology evidence="2">Multi-pass membrane protein</topology>
    </subcellularLocation>
</comment>
<accession>A0A1G5J1X7</accession>
<name>A0A1G5J1X7_9RHOB</name>
<comment type="function">
    <text evidence="15">Member of the two-component regulatory system DctB/DctD involved in the transport of C4-dicarboxylates. DctB functions as a membrane-associated protein kinase that phosphorylates DctD in response to environmental signals.</text>
</comment>
<dbReference type="CDD" id="cd00082">
    <property type="entry name" value="HisKA"/>
    <property type="match status" value="1"/>
</dbReference>
<evidence type="ECO:0000256" key="1">
    <source>
        <dbReference type="ARBA" id="ARBA00000085"/>
    </source>
</evidence>
<keyword evidence="8 18" id="KW-0812">Transmembrane</keyword>
<dbReference type="SMART" id="SM00387">
    <property type="entry name" value="HATPase_c"/>
    <property type="match status" value="1"/>
</dbReference>
<dbReference type="PROSITE" id="PS50109">
    <property type="entry name" value="HIS_KIN"/>
    <property type="match status" value="1"/>
</dbReference>
<evidence type="ECO:0000256" key="16">
    <source>
        <dbReference type="ARBA" id="ARBA00073143"/>
    </source>
</evidence>
<keyword evidence="21" id="KW-1185">Reference proteome</keyword>
<dbReference type="RefSeq" id="WP_090746163.1">
    <property type="nucleotide sequence ID" value="NZ_FMVT01000010.1"/>
</dbReference>
<reference evidence="20 21" key="1">
    <citation type="submission" date="2016-10" db="EMBL/GenBank/DDBJ databases">
        <authorList>
            <person name="de Groot N.N."/>
        </authorList>
    </citation>
    <scope>NUCLEOTIDE SEQUENCE [LARGE SCALE GENOMIC DNA]</scope>
    <source>
        <strain evidence="20 21">CGMCC 1.8925</strain>
    </source>
</reference>
<evidence type="ECO:0000256" key="11">
    <source>
        <dbReference type="ARBA" id="ARBA00022840"/>
    </source>
</evidence>
<evidence type="ECO:0000313" key="20">
    <source>
        <dbReference type="EMBL" id="SCY81970.1"/>
    </source>
</evidence>
<feature type="domain" description="Histidine kinase" evidence="19">
    <location>
        <begin position="380"/>
        <end position="595"/>
    </location>
</feature>
<keyword evidence="14 18" id="KW-0472">Membrane</keyword>
<evidence type="ECO:0000256" key="12">
    <source>
        <dbReference type="ARBA" id="ARBA00022989"/>
    </source>
</evidence>
<sequence>MARRAKIDDDIESRTNGRRDFTARLNGQWWLRAALALLFLGAAATIWTTNAWLTERFSENTRVRSELRLALYTGNLMSELQRNSVVPLLLARDPALIGALNGNDFSTTSARLMTAQKEIGAATIRLLDATGRVVGSTDRYQISANMSAAPYFVEALRSRDTVFSVSEQASGAYEFSYSRAVVAEGRTLGVIVVGADLTRLERSWAGISDAVAVTDSEGNIILSTEPRWRGLTLPQALAVRSAPSAIQRAFQVTADWTSQPADAYLQGRAVMQSDARVPFRGWRMISFTAYSSVRERVNAILALQIMGFAILLAGTFWVLSRRARMQSVAYMRESADLRALNARLTREIAERERVQKELRVAEQTMQQSSKLAALGEMSAGVSHELNQPLAAMKTYLAGARLLLQRGRPEEALSSFQRIDDLIDRMGAITRQLKSYARKGGEAVEPVDLRAAVSSALTMMEPQLRTRPIRIIRNVPRQRVMVMADRIRLEQVLINLLRNAVDAVHGRPNAQIEITVEAGSHAYVSVKDNGPGVSDLEKLFEPFFTTKKPGEGTGLGLAISSSIVADFGGRLTAHNETADAENGGGAVFQVELPLHAPTETRPALAAE</sequence>
<dbReference type="Gene3D" id="1.10.287.130">
    <property type="match status" value="1"/>
</dbReference>
<dbReference type="InterPro" id="IPR029151">
    <property type="entry name" value="Sensor-like_sf"/>
</dbReference>
<dbReference type="Gene3D" id="3.30.565.10">
    <property type="entry name" value="Histidine kinase-like ATPase, C-terminal domain"/>
    <property type="match status" value="1"/>
</dbReference>
<dbReference type="InterPro" id="IPR036890">
    <property type="entry name" value="HATPase_C_sf"/>
</dbReference>
<feature type="transmembrane region" description="Helical" evidence="18">
    <location>
        <begin position="29"/>
        <end position="53"/>
    </location>
</feature>
<dbReference type="EMBL" id="FMVT01000010">
    <property type="protein sequence ID" value="SCY81970.1"/>
    <property type="molecule type" value="Genomic_DNA"/>
</dbReference>
<dbReference type="PRINTS" id="PR00344">
    <property type="entry name" value="BCTRLSENSOR"/>
</dbReference>
<evidence type="ECO:0000256" key="4">
    <source>
        <dbReference type="ARBA" id="ARBA00022475"/>
    </source>
</evidence>
<organism evidence="20 21">
    <name type="scientific">Paracoccus tibetensis</name>
    <dbReference type="NCBI Taxonomy" id="336292"/>
    <lineage>
        <taxon>Bacteria</taxon>
        <taxon>Pseudomonadati</taxon>
        <taxon>Pseudomonadota</taxon>
        <taxon>Alphaproteobacteria</taxon>
        <taxon>Rhodobacterales</taxon>
        <taxon>Paracoccaceae</taxon>
        <taxon>Paracoccus</taxon>
    </lineage>
</organism>
<keyword evidence="7" id="KW-0808">Transferase</keyword>
<dbReference type="SMART" id="SM00388">
    <property type="entry name" value="HisKA"/>
    <property type="match status" value="1"/>
</dbReference>
<feature type="transmembrane region" description="Helical" evidence="18">
    <location>
        <begin position="299"/>
        <end position="319"/>
    </location>
</feature>
<protein>
    <recommendedName>
        <fullName evidence="16">C4-dicarboxylate transport sensor protein DctB</fullName>
        <ecNumber evidence="3">2.7.13.3</ecNumber>
    </recommendedName>
</protein>
<keyword evidence="11" id="KW-0067">ATP-binding</keyword>
<evidence type="ECO:0000259" key="19">
    <source>
        <dbReference type="PROSITE" id="PS50109"/>
    </source>
</evidence>
<dbReference type="EC" id="2.7.13.3" evidence="3"/>
<dbReference type="Gene3D" id="3.30.450.20">
    <property type="entry name" value="PAS domain"/>
    <property type="match status" value="2"/>
</dbReference>
<dbReference type="Gene3D" id="6.10.250.3020">
    <property type="match status" value="1"/>
</dbReference>
<keyword evidence="12 18" id="KW-1133">Transmembrane helix</keyword>
<evidence type="ECO:0000256" key="3">
    <source>
        <dbReference type="ARBA" id="ARBA00012438"/>
    </source>
</evidence>
<evidence type="ECO:0000313" key="21">
    <source>
        <dbReference type="Proteomes" id="UP000199502"/>
    </source>
</evidence>
<comment type="catalytic activity">
    <reaction evidence="1">
        <text>ATP + protein L-histidine = ADP + protein N-phospho-L-histidine.</text>
        <dbReference type="EC" id="2.7.13.3"/>
    </reaction>
</comment>
<keyword evidence="10 20" id="KW-0418">Kinase</keyword>
<evidence type="ECO:0000256" key="9">
    <source>
        <dbReference type="ARBA" id="ARBA00022741"/>
    </source>
</evidence>
<keyword evidence="13" id="KW-0902">Two-component regulatory system</keyword>
<evidence type="ECO:0000256" key="8">
    <source>
        <dbReference type="ARBA" id="ARBA00022692"/>
    </source>
</evidence>
<evidence type="ECO:0000256" key="15">
    <source>
        <dbReference type="ARBA" id="ARBA00059004"/>
    </source>
</evidence>
<gene>
    <name evidence="20" type="ORF">SAMN05660710_02932</name>
</gene>
<dbReference type="InterPro" id="IPR036097">
    <property type="entry name" value="HisK_dim/P_sf"/>
</dbReference>
<feature type="coiled-coil region" evidence="17">
    <location>
        <begin position="337"/>
        <end position="371"/>
    </location>
</feature>
<dbReference type="OrthoDB" id="7568856at2"/>
<dbReference type="STRING" id="336292.SAMN05660710_02932"/>
<evidence type="ECO:0000256" key="7">
    <source>
        <dbReference type="ARBA" id="ARBA00022679"/>
    </source>
</evidence>
<dbReference type="SUPFAM" id="SSF47384">
    <property type="entry name" value="Homodimeric domain of signal transducing histidine kinase"/>
    <property type="match status" value="1"/>
</dbReference>
<dbReference type="SUPFAM" id="SSF103190">
    <property type="entry name" value="Sensory domain-like"/>
    <property type="match status" value="1"/>
</dbReference>
<evidence type="ECO:0000256" key="2">
    <source>
        <dbReference type="ARBA" id="ARBA00004429"/>
    </source>
</evidence>
<proteinExistence type="predicted"/>
<keyword evidence="5" id="KW-0997">Cell inner membrane</keyword>
<dbReference type="Pfam" id="PF02518">
    <property type="entry name" value="HATPase_c"/>
    <property type="match status" value="1"/>
</dbReference>
<dbReference type="InterPro" id="IPR003661">
    <property type="entry name" value="HisK_dim/P_dom"/>
</dbReference>
<dbReference type="InterPro" id="IPR004358">
    <property type="entry name" value="Sig_transdc_His_kin-like_C"/>
</dbReference>
<evidence type="ECO:0000256" key="18">
    <source>
        <dbReference type="SAM" id="Phobius"/>
    </source>
</evidence>
<dbReference type="InterPro" id="IPR005467">
    <property type="entry name" value="His_kinase_dom"/>
</dbReference>
<evidence type="ECO:0000256" key="5">
    <source>
        <dbReference type="ARBA" id="ARBA00022519"/>
    </source>
</evidence>
<keyword evidence="9" id="KW-0547">Nucleotide-binding</keyword>
<dbReference type="GO" id="GO:0005886">
    <property type="term" value="C:plasma membrane"/>
    <property type="evidence" value="ECO:0007669"/>
    <property type="project" value="UniProtKB-SubCell"/>
</dbReference>
<dbReference type="Pfam" id="PF00512">
    <property type="entry name" value="HisKA"/>
    <property type="match status" value="1"/>
</dbReference>
<dbReference type="GO" id="GO:0005524">
    <property type="term" value="F:ATP binding"/>
    <property type="evidence" value="ECO:0007669"/>
    <property type="project" value="UniProtKB-KW"/>
</dbReference>
<dbReference type="Proteomes" id="UP000199502">
    <property type="component" value="Unassembled WGS sequence"/>
</dbReference>
<dbReference type="FunFam" id="1.10.287.130:FF:000049">
    <property type="entry name" value="C4-dicarboxylate transport sensor protein DctB"/>
    <property type="match status" value="1"/>
</dbReference>
<evidence type="ECO:0000256" key="17">
    <source>
        <dbReference type="SAM" id="Coils"/>
    </source>
</evidence>
<dbReference type="AlphaFoldDB" id="A0A1G5J1X7"/>